<dbReference type="InterPro" id="IPR038765">
    <property type="entry name" value="Papain-like_cys_pep_sf"/>
</dbReference>
<comment type="caution">
    <text evidence="4">The sequence shown here is derived from an EMBL/GenBank/DDBJ whole genome shotgun (WGS) entry which is preliminary data.</text>
</comment>
<name>A0AAW3JTE7_9FIRM</name>
<gene>
    <name evidence="4" type="ORF">APZ18_12100</name>
</gene>
<keyword evidence="2" id="KW-1133">Transmembrane helix</keyword>
<dbReference type="Gene3D" id="3.10.620.30">
    <property type="match status" value="1"/>
</dbReference>
<dbReference type="InterPro" id="IPR052901">
    <property type="entry name" value="Bact_TGase-like"/>
</dbReference>
<evidence type="ECO:0000256" key="2">
    <source>
        <dbReference type="SAM" id="Phobius"/>
    </source>
</evidence>
<feature type="domain" description="Transglutaminase-like" evidence="3">
    <location>
        <begin position="502"/>
        <end position="586"/>
    </location>
</feature>
<dbReference type="RefSeq" id="WP_055945282.1">
    <property type="nucleotide sequence ID" value="NZ_JAQDCV010000007.1"/>
</dbReference>
<evidence type="ECO:0000256" key="1">
    <source>
        <dbReference type="SAM" id="MobiDB-lite"/>
    </source>
</evidence>
<sequence length="828" mass="94804">MELYGIRQKKRQTMPLAGIFMAITAVGVYRSFCDEFSYPANYREVYLAIFIFSLIFTLTGMLKSIPKNILFAGYTIAFFGFMLLRRDYLKGSLNILLNYVNIKKQEYLQSHEMTDVTSVLHGSRLGHSGKAAIIVIIGMMVLAMAICIFSLKSRVWSYIPAAVVVIMGMMYGKTPSVETFAMLVAGGAGIAFSITNRKMKNKAVGYAVISVIMAACMAVSVCVTDQTEEKIMSKNNQILRKQQQYEKIAKKIADNIVEQIQDMSYRGRLSNVSPVYTGKNMFEIVLDKKPGSKIYFKEFSADTYNNGKWTSEAEESGFYSYRLKSIFSYGYKSVKDMADKSSETKLINMRVQYDNKANQRDKKLALPYYSDVKNINTNKKSDDKNVTTVDNGIKLDDLERSITRKADDYNIKYYDVAYSEYNYLLNSDKSYVTDTKYSEYVRENYLGVPDDDKLKKFADEIELSEQLSLKCQEIESALQADTTYTKNPGRLPLTKDYLDYFLFENKKGYCEHYATASTILLRLKNIPARYAAGYMVFPSQFKKVVRKSAFGKNKVYYVAQVHDEDAHAWSEIYKEGVGWLPVDMTKTSAISKEYADEEPPQVSFDTVPKSTKAADKAQHRAKNTAKPKKNKVKNDNGNVKKKKDNRKKSDNKTVKNKTKVKDKMESNIKKSQSEKTAAKNRTGLPLYVRLLLVFAVAFVLFLIYIFYGRQKMFYLLYKKKISRAENNSAKLFVARRFLTLYMGCEGRKMEKLSDDEYIKKLSEVCDIGNLREILEKAAFSAEDISESELLCCLCIMNEIASKIRAERSLHCLYFELNLLQNFIIEKTK</sequence>
<feature type="transmembrane region" description="Helical" evidence="2">
    <location>
        <begin position="156"/>
        <end position="173"/>
    </location>
</feature>
<dbReference type="SMART" id="SM00460">
    <property type="entry name" value="TGc"/>
    <property type="match status" value="1"/>
</dbReference>
<dbReference type="SUPFAM" id="SSF54001">
    <property type="entry name" value="Cysteine proteinases"/>
    <property type="match status" value="1"/>
</dbReference>
<keyword evidence="2" id="KW-0472">Membrane</keyword>
<feature type="transmembrane region" description="Helical" evidence="2">
    <location>
        <begin position="131"/>
        <end position="149"/>
    </location>
</feature>
<dbReference type="Pfam" id="PF01841">
    <property type="entry name" value="Transglut_core"/>
    <property type="match status" value="1"/>
</dbReference>
<reference evidence="4 5" key="1">
    <citation type="submission" date="2015-10" db="EMBL/GenBank/DDBJ databases">
        <title>Butyribacter intestini gen. nov., sp. nov., a butyric acid-producing bacterium of the family Lachnospiraceae isolated from the human faeces.</title>
        <authorList>
            <person name="Zou Y."/>
            <person name="Xue W."/>
            <person name="Luo G."/>
            <person name="Lv M."/>
        </authorList>
    </citation>
    <scope>NUCLEOTIDE SEQUENCE [LARGE SCALE GENOMIC DNA]</scope>
    <source>
        <strain evidence="4 5">TF01-11</strain>
    </source>
</reference>
<dbReference type="InterPro" id="IPR002931">
    <property type="entry name" value="Transglutaminase-like"/>
</dbReference>
<evidence type="ECO:0000313" key="4">
    <source>
        <dbReference type="EMBL" id="KQC85419.1"/>
    </source>
</evidence>
<dbReference type="PANTHER" id="PTHR42736:SF1">
    <property type="entry name" value="PROTEIN-GLUTAMINE GAMMA-GLUTAMYLTRANSFERASE"/>
    <property type="match status" value="1"/>
</dbReference>
<keyword evidence="5" id="KW-1185">Reference proteome</keyword>
<feature type="transmembrane region" description="Helical" evidence="2">
    <location>
        <begin position="44"/>
        <end position="62"/>
    </location>
</feature>
<feature type="transmembrane region" description="Helical" evidence="2">
    <location>
        <begin position="69"/>
        <end position="85"/>
    </location>
</feature>
<feature type="compositionally biased region" description="Basic residues" evidence="1">
    <location>
        <begin position="619"/>
        <end position="631"/>
    </location>
</feature>
<protein>
    <recommendedName>
        <fullName evidence="3">Transglutaminase-like domain-containing protein</fullName>
    </recommendedName>
</protein>
<feature type="transmembrane region" description="Helical" evidence="2">
    <location>
        <begin position="686"/>
        <end position="707"/>
    </location>
</feature>
<feature type="transmembrane region" description="Helical" evidence="2">
    <location>
        <begin position="179"/>
        <end position="196"/>
    </location>
</feature>
<evidence type="ECO:0000313" key="5">
    <source>
        <dbReference type="Proteomes" id="UP000050833"/>
    </source>
</evidence>
<dbReference type="Proteomes" id="UP000050833">
    <property type="component" value="Unassembled WGS sequence"/>
</dbReference>
<organism evidence="4 5">
    <name type="scientific">Butyribacter intestini</name>
    <dbReference type="NCBI Taxonomy" id="1703332"/>
    <lineage>
        <taxon>Bacteria</taxon>
        <taxon>Bacillati</taxon>
        <taxon>Bacillota</taxon>
        <taxon>Clostridia</taxon>
        <taxon>Lachnospirales</taxon>
        <taxon>Lachnospiraceae</taxon>
        <taxon>Butyribacter</taxon>
    </lineage>
</organism>
<keyword evidence="2" id="KW-0812">Transmembrane</keyword>
<feature type="region of interest" description="Disordered" evidence="1">
    <location>
        <begin position="595"/>
        <end position="675"/>
    </location>
</feature>
<dbReference type="AlphaFoldDB" id="A0AAW3JTE7"/>
<feature type="transmembrane region" description="Helical" evidence="2">
    <location>
        <begin position="203"/>
        <end position="221"/>
    </location>
</feature>
<feature type="transmembrane region" description="Helical" evidence="2">
    <location>
        <begin position="12"/>
        <end position="32"/>
    </location>
</feature>
<evidence type="ECO:0000259" key="3">
    <source>
        <dbReference type="SMART" id="SM00460"/>
    </source>
</evidence>
<accession>A0AAW3JTE7</accession>
<dbReference type="PANTHER" id="PTHR42736">
    <property type="entry name" value="PROTEIN-GLUTAMINE GAMMA-GLUTAMYLTRANSFERASE"/>
    <property type="match status" value="1"/>
</dbReference>
<dbReference type="EMBL" id="LLKB01000005">
    <property type="protein sequence ID" value="KQC85419.1"/>
    <property type="molecule type" value="Genomic_DNA"/>
</dbReference>
<feature type="compositionally biased region" description="Basic and acidic residues" evidence="1">
    <location>
        <begin position="647"/>
        <end position="675"/>
    </location>
</feature>
<proteinExistence type="predicted"/>